<dbReference type="InterPro" id="IPR035587">
    <property type="entry name" value="DUS-like_FMN-bd"/>
</dbReference>
<dbReference type="PROSITE" id="PS01136">
    <property type="entry name" value="UPF0034"/>
    <property type="match status" value="1"/>
</dbReference>
<keyword evidence="2" id="KW-0285">Flavoprotein</keyword>
<organism evidence="7 8">
    <name type="scientific">Hypothenemus hampei</name>
    <name type="common">Coffee berry borer</name>
    <dbReference type="NCBI Taxonomy" id="57062"/>
    <lineage>
        <taxon>Eukaryota</taxon>
        <taxon>Metazoa</taxon>
        <taxon>Ecdysozoa</taxon>
        <taxon>Arthropoda</taxon>
        <taxon>Hexapoda</taxon>
        <taxon>Insecta</taxon>
        <taxon>Pterygota</taxon>
        <taxon>Neoptera</taxon>
        <taxon>Endopterygota</taxon>
        <taxon>Coleoptera</taxon>
        <taxon>Polyphaga</taxon>
        <taxon>Cucujiformia</taxon>
        <taxon>Curculionidae</taxon>
        <taxon>Scolytinae</taxon>
        <taxon>Hypothenemus</taxon>
    </lineage>
</organism>
<sequence>MSIKPSENILDLFNDKPLVKCCAPMVRYSKLQFRNLVKLYDSDLVFTPMILADSFCKSSKARDNEFTTNALDLPLVTQFAANTTHDFVGASYLVAPFCDGVDLNCGCPQKWARDLCLGCEMLKNPQKIYELVRECRNRIVKTLTVSVKMRIQSSITDTVQILRQLEMCGVSFVTIHSRSVYDSVGPICEESLRAAVSNVRIPIIGNGGLVSLDNCLELQKRTGISGVMVANGILANPEIYSGSKVPSLGCIQNWLNICYNSTLTMADYNDVCDQTCNLTFEERSKNLTFQCFHHHLVFMLGKILTKSERRVFNNLKTFNSVLEFLENKFGLRPKLSDSKEEFLKTLKLNLDYSNRTCVYEELRPREEPTKGSTTYDYSHTNGKYFQEIFIEND</sequence>
<keyword evidence="4" id="KW-0819">tRNA processing</keyword>
<dbReference type="SUPFAM" id="SSF51395">
    <property type="entry name" value="FMN-linked oxidoreductases"/>
    <property type="match status" value="1"/>
</dbReference>
<dbReference type="InterPro" id="IPR018517">
    <property type="entry name" value="tRNA_hU_synthase_CS"/>
</dbReference>
<dbReference type="CDD" id="cd02801">
    <property type="entry name" value="DUS_like_FMN"/>
    <property type="match status" value="1"/>
</dbReference>
<dbReference type="GO" id="GO:0016491">
    <property type="term" value="F:oxidoreductase activity"/>
    <property type="evidence" value="ECO:0007669"/>
    <property type="project" value="UniProtKB-KW"/>
</dbReference>
<accession>A0ABD1EQM3</accession>
<dbReference type="GO" id="GO:0002943">
    <property type="term" value="P:tRNA dihydrouridine synthesis"/>
    <property type="evidence" value="ECO:0007669"/>
    <property type="project" value="UniProtKB-ARBA"/>
</dbReference>
<protein>
    <recommendedName>
        <fullName evidence="6">DUS-like FMN-binding domain-containing protein</fullName>
    </recommendedName>
</protein>
<dbReference type="AlphaFoldDB" id="A0ABD1EQM3"/>
<evidence type="ECO:0000313" key="7">
    <source>
        <dbReference type="EMBL" id="KAL1501069.1"/>
    </source>
</evidence>
<dbReference type="PANTHER" id="PTHR11082:SF31">
    <property type="entry name" value="TRNA-DIHYDROURIDINE(20A_20B) SYNTHASE [NAD(P)+]-LIKE"/>
    <property type="match status" value="1"/>
</dbReference>
<comment type="caution">
    <text evidence="7">The sequence shown here is derived from an EMBL/GenBank/DDBJ whole genome shotgun (WGS) entry which is preliminary data.</text>
</comment>
<evidence type="ECO:0000256" key="4">
    <source>
        <dbReference type="ARBA" id="ARBA00022694"/>
    </source>
</evidence>
<evidence type="ECO:0000256" key="3">
    <source>
        <dbReference type="ARBA" id="ARBA00022643"/>
    </source>
</evidence>
<feature type="domain" description="DUS-like FMN-binding" evidence="6">
    <location>
        <begin position="22"/>
        <end position="290"/>
    </location>
</feature>
<dbReference type="PANTHER" id="PTHR11082">
    <property type="entry name" value="TRNA-DIHYDROURIDINE SYNTHASE"/>
    <property type="match status" value="1"/>
</dbReference>
<evidence type="ECO:0000313" key="8">
    <source>
        <dbReference type="Proteomes" id="UP001566132"/>
    </source>
</evidence>
<dbReference type="Proteomes" id="UP001566132">
    <property type="component" value="Unassembled WGS sequence"/>
</dbReference>
<name>A0ABD1EQM3_HYPHA</name>
<dbReference type="Pfam" id="PF01207">
    <property type="entry name" value="Dus"/>
    <property type="match status" value="1"/>
</dbReference>
<dbReference type="Gene3D" id="3.20.20.70">
    <property type="entry name" value="Aldolase class I"/>
    <property type="match status" value="1"/>
</dbReference>
<evidence type="ECO:0000256" key="5">
    <source>
        <dbReference type="ARBA" id="ARBA00023002"/>
    </source>
</evidence>
<keyword evidence="3" id="KW-0288">FMN</keyword>
<reference evidence="7 8" key="1">
    <citation type="submission" date="2024-05" db="EMBL/GenBank/DDBJ databases">
        <title>Genetic variation in Jamaican populations of the coffee berry borer (Hypothenemus hampei).</title>
        <authorList>
            <person name="Errbii M."/>
            <person name="Myrie A."/>
        </authorList>
    </citation>
    <scope>NUCLEOTIDE SEQUENCE [LARGE SCALE GENOMIC DNA]</scope>
    <source>
        <strain evidence="7">JA-Hopewell-2020-01-JO</strain>
        <tissue evidence="7">Whole body</tissue>
    </source>
</reference>
<dbReference type="InterPro" id="IPR013785">
    <property type="entry name" value="Aldolase_TIM"/>
</dbReference>
<comment type="cofactor">
    <cofactor evidence="1">
        <name>FMN</name>
        <dbReference type="ChEBI" id="CHEBI:58210"/>
    </cofactor>
</comment>
<gene>
    <name evidence="7" type="ORF">ABEB36_006467</name>
</gene>
<proteinExistence type="predicted"/>
<keyword evidence="8" id="KW-1185">Reference proteome</keyword>
<keyword evidence="5" id="KW-0560">Oxidoreductase</keyword>
<dbReference type="EMBL" id="JBDJPC010000005">
    <property type="protein sequence ID" value="KAL1501069.1"/>
    <property type="molecule type" value="Genomic_DNA"/>
</dbReference>
<evidence type="ECO:0000256" key="1">
    <source>
        <dbReference type="ARBA" id="ARBA00001917"/>
    </source>
</evidence>
<evidence type="ECO:0000256" key="2">
    <source>
        <dbReference type="ARBA" id="ARBA00022630"/>
    </source>
</evidence>
<evidence type="ECO:0000259" key="6">
    <source>
        <dbReference type="Pfam" id="PF01207"/>
    </source>
</evidence>